<evidence type="ECO:0000313" key="4">
    <source>
        <dbReference type="EMBL" id="BDU17693.1"/>
    </source>
</evidence>
<dbReference type="SUPFAM" id="SSF47473">
    <property type="entry name" value="EF-hand"/>
    <property type="match status" value="1"/>
</dbReference>
<evidence type="ECO:0000313" key="5">
    <source>
        <dbReference type="Proteomes" id="UP001317822"/>
    </source>
</evidence>
<keyword evidence="5" id="KW-1185">Reference proteome</keyword>
<feature type="domain" description="EF-hand" evidence="3">
    <location>
        <begin position="74"/>
        <end position="109"/>
    </location>
</feature>
<organism evidence="4 5">
    <name type="scientific">Lysobacter auxotrophicus</name>
    <dbReference type="NCBI Taxonomy" id="2992573"/>
    <lineage>
        <taxon>Bacteria</taxon>
        <taxon>Pseudomonadati</taxon>
        <taxon>Pseudomonadota</taxon>
        <taxon>Gammaproteobacteria</taxon>
        <taxon>Lysobacterales</taxon>
        <taxon>Lysobacteraceae</taxon>
        <taxon>Lysobacter</taxon>
    </lineage>
</organism>
<dbReference type="InterPro" id="IPR002048">
    <property type="entry name" value="EF_hand_dom"/>
</dbReference>
<protein>
    <submittedName>
        <fullName evidence="4">EF-hand domain-containing protein</fullName>
    </submittedName>
</protein>
<feature type="compositionally biased region" description="Low complexity" evidence="1">
    <location>
        <begin position="45"/>
        <end position="54"/>
    </location>
</feature>
<feature type="chain" id="PRO_5046412777" evidence="2">
    <location>
        <begin position="31"/>
        <end position="112"/>
    </location>
</feature>
<proteinExistence type="predicted"/>
<accession>A0ABN6UMR0</accession>
<dbReference type="Gene3D" id="1.10.238.10">
    <property type="entry name" value="EF-hand"/>
    <property type="match status" value="1"/>
</dbReference>
<dbReference type="RefSeq" id="WP_281779607.1">
    <property type="nucleotide sequence ID" value="NZ_AP027041.1"/>
</dbReference>
<dbReference type="PROSITE" id="PS50222">
    <property type="entry name" value="EF_HAND_2"/>
    <property type="match status" value="1"/>
</dbReference>
<dbReference type="InterPro" id="IPR018247">
    <property type="entry name" value="EF_Hand_1_Ca_BS"/>
</dbReference>
<dbReference type="InterPro" id="IPR011992">
    <property type="entry name" value="EF-hand-dom_pair"/>
</dbReference>
<evidence type="ECO:0000259" key="3">
    <source>
        <dbReference type="PROSITE" id="PS50222"/>
    </source>
</evidence>
<name>A0ABN6UMR0_9GAMM</name>
<dbReference type="EMBL" id="AP027041">
    <property type="protein sequence ID" value="BDU17693.1"/>
    <property type="molecule type" value="Genomic_DNA"/>
</dbReference>
<dbReference type="Proteomes" id="UP001317822">
    <property type="component" value="Chromosome"/>
</dbReference>
<dbReference type="PROSITE" id="PS00018">
    <property type="entry name" value="EF_HAND_1"/>
    <property type="match status" value="1"/>
</dbReference>
<dbReference type="CDD" id="cd00051">
    <property type="entry name" value="EFh"/>
    <property type="match status" value="1"/>
</dbReference>
<feature type="region of interest" description="Disordered" evidence="1">
    <location>
        <begin position="81"/>
        <end position="112"/>
    </location>
</feature>
<reference evidence="4 5" key="1">
    <citation type="journal article" date="2023" name="Int. J. Syst. Evol. Microbiol.">
        <title>Physiological and genomic analyses of cobalamin (vitamin B12)-auxotrophy of Lysobacter auxotrophicus sp. nov., a methionine-auxotrophic chitinolytic bacterium isolated from chitin-treated soil.</title>
        <authorList>
            <person name="Saito A."/>
            <person name="Dohra H."/>
            <person name="Hamada M."/>
            <person name="Moriuchi R."/>
            <person name="Kotsuchibashi Y."/>
            <person name="Mori K."/>
        </authorList>
    </citation>
    <scope>NUCLEOTIDE SEQUENCE [LARGE SCALE GENOMIC DNA]</scope>
    <source>
        <strain evidence="4 5">5-21a</strain>
    </source>
</reference>
<evidence type="ECO:0000256" key="1">
    <source>
        <dbReference type="SAM" id="MobiDB-lite"/>
    </source>
</evidence>
<feature type="region of interest" description="Disordered" evidence="1">
    <location>
        <begin position="27"/>
        <end position="57"/>
    </location>
</feature>
<sequence>MPKSTVTQTSILTFAQAVALALVFASPALAQRTERPTPTTPPPTGSTTDTTPRTLSFSDLDVNADGAVSKDEAAADARLTGHFAQVDRDGDGQVSEAEYAAGHQRTDTSTPQ</sequence>
<feature type="signal peptide" evidence="2">
    <location>
        <begin position="1"/>
        <end position="30"/>
    </location>
</feature>
<dbReference type="Pfam" id="PF13202">
    <property type="entry name" value="EF-hand_5"/>
    <property type="match status" value="2"/>
</dbReference>
<gene>
    <name evidence="4" type="ORF">LA521A_28940</name>
</gene>
<evidence type="ECO:0000256" key="2">
    <source>
        <dbReference type="SAM" id="SignalP"/>
    </source>
</evidence>
<keyword evidence="2" id="KW-0732">Signal</keyword>